<protein>
    <submittedName>
        <fullName evidence="1">Uncharacterized protein</fullName>
    </submittedName>
</protein>
<proteinExistence type="predicted"/>
<accession>A0A4Q0S821</accession>
<dbReference type="Proteomes" id="UP000290565">
    <property type="component" value="Unassembled WGS sequence"/>
</dbReference>
<evidence type="ECO:0000313" key="2">
    <source>
        <dbReference type="Proteomes" id="UP000290565"/>
    </source>
</evidence>
<evidence type="ECO:0000313" key="1">
    <source>
        <dbReference type="EMBL" id="RXH33211.1"/>
    </source>
</evidence>
<reference evidence="1 2" key="1">
    <citation type="submission" date="2015-04" db="EMBL/GenBank/DDBJ databases">
        <title>Comparative genomics of rhizobia nodulating Arachis hypogaea in China.</title>
        <authorList>
            <person name="Li Y."/>
        </authorList>
    </citation>
    <scope>NUCLEOTIDE SEQUENCE [LARGE SCALE GENOMIC DNA]</scope>
    <source>
        <strain evidence="1 2">CCBAU 51787</strain>
    </source>
</reference>
<organism evidence="1 2">
    <name type="scientific">Bradyrhizobium zhanjiangense</name>
    <dbReference type="NCBI Taxonomy" id="1325107"/>
    <lineage>
        <taxon>Bacteria</taxon>
        <taxon>Pseudomonadati</taxon>
        <taxon>Pseudomonadota</taxon>
        <taxon>Alphaproteobacteria</taxon>
        <taxon>Hyphomicrobiales</taxon>
        <taxon>Nitrobacteraceae</taxon>
        <taxon>Bradyrhizobium</taxon>
    </lineage>
</organism>
<dbReference type="EMBL" id="LBJM01000085">
    <property type="protein sequence ID" value="RXH33211.1"/>
    <property type="molecule type" value="Genomic_DNA"/>
</dbReference>
<gene>
    <name evidence="1" type="ORF">XH94_30490</name>
</gene>
<dbReference type="AlphaFoldDB" id="A0A4Q0S821"/>
<comment type="caution">
    <text evidence="1">The sequence shown here is derived from an EMBL/GenBank/DDBJ whole genome shotgun (WGS) entry which is preliminary data.</text>
</comment>
<name>A0A4Q0S821_9BRAD</name>
<sequence>MGVHQVRYIVRPPNACPAELKSGSVPGASCEFDTAFVAACQSTGLLRAQYLFDAISYDAACVVFRVEQGCVRHSLGEEAFTI</sequence>